<gene>
    <name evidence="2" type="ORF">PMAL9190_01134</name>
</gene>
<proteinExistence type="predicted"/>
<keyword evidence="1" id="KW-1133">Transmembrane helix</keyword>
<keyword evidence="3" id="KW-1185">Reference proteome</keyword>
<evidence type="ECO:0000256" key="1">
    <source>
        <dbReference type="SAM" id="Phobius"/>
    </source>
</evidence>
<protein>
    <recommendedName>
        <fullName evidence="4">DUF2269 family protein</fullName>
    </recommendedName>
</protein>
<dbReference type="Proteomes" id="UP000195963">
    <property type="component" value="Unassembled WGS sequence"/>
</dbReference>
<feature type="transmembrane region" description="Helical" evidence="1">
    <location>
        <begin position="58"/>
        <end position="78"/>
    </location>
</feature>
<evidence type="ECO:0008006" key="4">
    <source>
        <dbReference type="Google" id="ProtNLM"/>
    </source>
</evidence>
<reference evidence="3" key="1">
    <citation type="submission" date="2017-06" db="EMBL/GenBank/DDBJ databases">
        <authorList>
            <person name="Rodrigo-Torres L."/>
            <person name="Arahal R.D."/>
            <person name="Lucena T."/>
        </authorList>
    </citation>
    <scope>NUCLEOTIDE SEQUENCE [LARGE SCALE GENOMIC DNA]</scope>
    <source>
        <strain evidence="3">CECT 9190</strain>
    </source>
</reference>
<name>A0A1Y6MAT0_9GAMM</name>
<evidence type="ECO:0000313" key="2">
    <source>
        <dbReference type="EMBL" id="SMY33675.1"/>
    </source>
</evidence>
<feature type="transmembrane region" description="Helical" evidence="1">
    <location>
        <begin position="167"/>
        <end position="190"/>
    </location>
</feature>
<feature type="transmembrane region" description="Helical" evidence="1">
    <location>
        <begin position="16"/>
        <end position="37"/>
    </location>
</feature>
<organism evidence="2 3">
    <name type="scientific">Photobacterium malacitanum</name>
    <dbReference type="NCBI Taxonomy" id="2204294"/>
    <lineage>
        <taxon>Bacteria</taxon>
        <taxon>Pseudomonadati</taxon>
        <taxon>Pseudomonadota</taxon>
        <taxon>Gammaproteobacteria</taxon>
        <taxon>Vibrionales</taxon>
        <taxon>Vibrionaceae</taxon>
        <taxon>Photobacterium</taxon>
    </lineage>
</organism>
<dbReference type="EMBL" id="FYAK01000002">
    <property type="protein sequence ID" value="SMY33675.1"/>
    <property type="molecule type" value="Genomic_DNA"/>
</dbReference>
<keyword evidence="1" id="KW-0472">Membrane</keyword>
<dbReference type="AlphaFoldDB" id="A0A1Y6MAT0"/>
<feature type="transmembrane region" description="Helical" evidence="1">
    <location>
        <begin position="90"/>
        <end position="111"/>
    </location>
</feature>
<accession>A0A1Y6MAT0</accession>
<dbReference type="RefSeq" id="WP_087844303.1">
    <property type="nucleotide sequence ID" value="NZ_FYAK01000002.1"/>
</dbReference>
<feature type="transmembrane region" description="Helical" evidence="1">
    <location>
        <begin position="132"/>
        <end position="155"/>
    </location>
</feature>
<keyword evidence="1" id="KW-0812">Transmembrane</keyword>
<sequence length="198" mass="22370">MDDLFSILNLKCIIKFMHLAGLSIGLGCAWMLDAFILKHIKKEITHEKYQTIDFVSKFVFAGLGMLWVSGLLFIVHYYLYTPENLMNQKIWGKLFIVLILTVNGYFVHKLIIPKIKNAIGSTLLNTLTGYEIMIVTAVGTISFVSWLFPIVLGVAKTLNFSVSAIDIIVFYFVFLIVTAIVANIIAQFFIKTKAVVHK</sequence>
<evidence type="ECO:0000313" key="3">
    <source>
        <dbReference type="Proteomes" id="UP000195963"/>
    </source>
</evidence>